<dbReference type="Proteomes" id="UP000570595">
    <property type="component" value="Unassembled WGS sequence"/>
</dbReference>
<dbReference type="EMBL" id="JABAHT010000626">
    <property type="protein sequence ID" value="KAF4653395.1"/>
    <property type="molecule type" value="Genomic_DNA"/>
</dbReference>
<feature type="coiled-coil region" evidence="1">
    <location>
        <begin position="405"/>
        <end position="439"/>
    </location>
</feature>
<feature type="coiled-coil region" evidence="1">
    <location>
        <begin position="571"/>
        <end position="598"/>
    </location>
</feature>
<evidence type="ECO:0000313" key="2">
    <source>
        <dbReference type="EMBL" id="KAF4653395.1"/>
    </source>
</evidence>
<gene>
    <name evidence="2" type="ORF">FOZ61_009007</name>
</gene>
<sequence>MLMMIISSLIKEKKGGMSSILAADLARWLLILQLPPPLILLLKNNSSSLIDLMERQMRKSEEKHKKSFLPFVVAGIALAVKKSQARSKKKAQKAAAAASSATTKFESSGDKTIDEMMKWVKEMMTEYSKGEGQRKSIDNVMASGNRGAVRTTGGQEFAIAKRAQARLKDRFPRYIKAVLDYVNQTESFYENARSVISEVRSQVLPRGPRGLMKLRRKLGERIVEEKGKVKKAFVHIFDELKDIERKTGKEVAKTTKVLNQMIAKAMGESLRDVSRQASQLTRLCFSAEKEIGRKFKTLRRSVGSEQKKLVRSVDRMERDFKADERDFQRYGERFSEETAKGEQKIEKVTRGMNDRAERTETELALYGNDYTAKGEMRINQTLPRAIKSTDRMIDSAMKTFDNGVKQEARANVRDVKQLEREIDKEIKDTQRNASMAKNEATRMFDGALRGFDRNVKELSRGDATHTIAMNKAMRDAERTVERIGDAVEREEKDSESALERMDTSLEQSATGQIQAIESSTSNEKAILSRRAEMINSNLAQITAQSEQSAARTADSYSQLTGTLAVNNEREIEHQQGIIDGAEQTIESAENDVDNNIKVKVGDKEKLLVKSQSAMKGMLSGSEMDFQNAITKSRQNVETMRNTLEARAQSDRKINDADVKNMEEESKGQLDRLMEAEDSVHASIEGLPDVETAVGSSSEGAHDILNEIKGLKQDVTSLMNPIRAEEDKMKYAVRGLESSGSGQLNSIQGIDTVNIGKAKGVLHQLVTDSEEQMDTNMRKQISHLASTHGISMNRIKEMLAGLQVNEQNQIAMTGKMRDNIADVEGEEKTAKANFGKRMSQTVARERVMSKKQYHDQLMKLKEEEKEARELLLKSVRDATANLLSGGKANQLEILHSVDSLLRVLDKLHSEDIKEDTALADAVSKYKSILPQNDREIEGVDNALQAEKMRLKNEFDASEISLTRTAMDRSRKANNTIKDLEKAIKELDVEVARSKNVMMSSAREGSAYIDGFIDKLRDIMMADGELDKRDYKLGLADMNKKYASLARFTDQRARAIAGDMQKFGKSSSHRQETLAMTLARVVTDAERMGLSEEEMQKYVRKRLSDEANVTEEEFNEIHDMVQGDLTGFRDKMVQMKRKADDELIAENNRINVDDSIQMGRLADHAQMIEAQALKAGNIIGYNTAAGGRSYKMLNGQETISGNKLRAMMHVAEANSGSLIDDIAAAKGVSTTRIASVMDAVSSYMVLIKSFMDEMKAELGSVKGRLSDLQEEYEDKINRNTKEYMRPAKLALESISQFDSFQRESAPLQNAFRTKAREMMENVKGGADTAERVADGIAHKIDKGASLVERIRHKIQASLEKHVGEKKASFVRELLKIAQGDSKPLSVITS</sequence>
<evidence type="ECO:0000313" key="3">
    <source>
        <dbReference type="Proteomes" id="UP000570595"/>
    </source>
</evidence>
<reference evidence="2 3" key="1">
    <citation type="submission" date="2020-04" db="EMBL/GenBank/DDBJ databases">
        <title>Perkinsus olseni comparative genomics.</title>
        <authorList>
            <person name="Bogema D.R."/>
        </authorList>
    </citation>
    <scope>NUCLEOTIDE SEQUENCE [LARGE SCALE GENOMIC DNA]</scope>
    <source>
        <strain evidence="2">ATCC PRA-179</strain>
    </source>
</reference>
<proteinExistence type="predicted"/>
<keyword evidence="1" id="KW-0175">Coiled coil</keyword>
<accession>A0A7J6L1C3</accession>
<comment type="caution">
    <text evidence="2">The sequence shown here is derived from an EMBL/GenBank/DDBJ whole genome shotgun (WGS) entry which is preliminary data.</text>
</comment>
<dbReference type="OrthoDB" id="437196at2759"/>
<organism evidence="2 3">
    <name type="scientific">Perkinsus olseni</name>
    <name type="common">Perkinsus atlanticus</name>
    <dbReference type="NCBI Taxonomy" id="32597"/>
    <lineage>
        <taxon>Eukaryota</taxon>
        <taxon>Sar</taxon>
        <taxon>Alveolata</taxon>
        <taxon>Perkinsozoa</taxon>
        <taxon>Perkinsea</taxon>
        <taxon>Perkinsida</taxon>
        <taxon>Perkinsidae</taxon>
        <taxon>Perkinsus</taxon>
    </lineage>
</organism>
<protein>
    <submittedName>
        <fullName evidence="2">Uncharacterized protein</fullName>
    </submittedName>
</protein>
<feature type="coiled-coil region" evidence="1">
    <location>
        <begin position="968"/>
        <end position="995"/>
    </location>
</feature>
<evidence type="ECO:0000256" key="1">
    <source>
        <dbReference type="SAM" id="Coils"/>
    </source>
</evidence>
<name>A0A7J6L1C3_PEROL</name>